<dbReference type="EMBL" id="BARV01003918">
    <property type="protein sequence ID" value="GAI13367.1"/>
    <property type="molecule type" value="Genomic_DNA"/>
</dbReference>
<sequence>MSEEPHTLDDLRLRPFVTLKEKLTMKAAFNCPLCGERIEMAFTEDKLKELLKGFIKARGVVR</sequence>
<gene>
    <name evidence="1" type="ORF">S06H3_09049</name>
</gene>
<comment type="caution">
    <text evidence="1">The sequence shown here is derived from an EMBL/GenBank/DDBJ whole genome shotgun (WGS) entry which is preliminary data.</text>
</comment>
<name>X1L1Z2_9ZZZZ</name>
<reference evidence="1" key="1">
    <citation type="journal article" date="2014" name="Front. Microbiol.">
        <title>High frequency of phylogenetically diverse reductive dehalogenase-homologous genes in deep subseafloor sedimentary metagenomes.</title>
        <authorList>
            <person name="Kawai M."/>
            <person name="Futagami T."/>
            <person name="Toyoda A."/>
            <person name="Takaki Y."/>
            <person name="Nishi S."/>
            <person name="Hori S."/>
            <person name="Arai W."/>
            <person name="Tsubouchi T."/>
            <person name="Morono Y."/>
            <person name="Uchiyama I."/>
            <person name="Ito T."/>
            <person name="Fujiyama A."/>
            <person name="Inagaki F."/>
            <person name="Takami H."/>
        </authorList>
    </citation>
    <scope>NUCLEOTIDE SEQUENCE</scope>
    <source>
        <strain evidence="1">Expedition CK06-06</strain>
    </source>
</reference>
<protein>
    <submittedName>
        <fullName evidence="1">Uncharacterized protein</fullName>
    </submittedName>
</protein>
<accession>X1L1Z2</accession>
<dbReference type="AlphaFoldDB" id="X1L1Z2"/>
<evidence type="ECO:0000313" key="1">
    <source>
        <dbReference type="EMBL" id="GAI13367.1"/>
    </source>
</evidence>
<organism evidence="1">
    <name type="scientific">marine sediment metagenome</name>
    <dbReference type="NCBI Taxonomy" id="412755"/>
    <lineage>
        <taxon>unclassified sequences</taxon>
        <taxon>metagenomes</taxon>
        <taxon>ecological metagenomes</taxon>
    </lineage>
</organism>
<proteinExistence type="predicted"/>